<reference evidence="4" key="1">
    <citation type="journal article" date="2020" name="Stud. Mycol.">
        <title>101 Dothideomycetes genomes: a test case for predicting lifestyles and emergence of pathogens.</title>
        <authorList>
            <person name="Haridas S."/>
            <person name="Albert R."/>
            <person name="Binder M."/>
            <person name="Bloem J."/>
            <person name="Labutti K."/>
            <person name="Salamov A."/>
            <person name="Andreopoulos B."/>
            <person name="Baker S."/>
            <person name="Barry K."/>
            <person name="Bills G."/>
            <person name="Bluhm B."/>
            <person name="Cannon C."/>
            <person name="Castanera R."/>
            <person name="Culley D."/>
            <person name="Daum C."/>
            <person name="Ezra D."/>
            <person name="Gonzalez J."/>
            <person name="Henrissat B."/>
            <person name="Kuo A."/>
            <person name="Liang C."/>
            <person name="Lipzen A."/>
            <person name="Lutzoni F."/>
            <person name="Magnuson J."/>
            <person name="Mondo S."/>
            <person name="Nolan M."/>
            <person name="Ohm R."/>
            <person name="Pangilinan J."/>
            <person name="Park H.-J."/>
            <person name="Ramirez L."/>
            <person name="Alfaro M."/>
            <person name="Sun H."/>
            <person name="Tritt A."/>
            <person name="Yoshinaga Y."/>
            <person name="Zwiers L.-H."/>
            <person name="Turgeon B."/>
            <person name="Goodwin S."/>
            <person name="Spatafora J."/>
            <person name="Crous P."/>
            <person name="Grigoriev I."/>
        </authorList>
    </citation>
    <scope>NUCLEOTIDE SEQUENCE</scope>
    <source>
        <strain evidence="4">CBS 130266</strain>
    </source>
</reference>
<accession>A0A9P4P247</accession>
<dbReference type="InterPro" id="IPR013785">
    <property type="entry name" value="Aldolase_TIM"/>
</dbReference>
<evidence type="ECO:0000259" key="3">
    <source>
        <dbReference type="Pfam" id="PF03537"/>
    </source>
</evidence>
<evidence type="ECO:0000313" key="4">
    <source>
        <dbReference type="EMBL" id="KAF2435269.1"/>
    </source>
</evidence>
<dbReference type="Proteomes" id="UP000800235">
    <property type="component" value="Unassembled WGS sequence"/>
</dbReference>
<keyword evidence="5" id="KW-1185">Reference proteome</keyword>
<protein>
    <recommendedName>
        <fullName evidence="2">alpha-galactosidase</fullName>
        <ecNumber evidence="2">3.2.1.22</ecNumber>
    </recommendedName>
</protein>
<organism evidence="4 5">
    <name type="scientific">Tothia fuscella</name>
    <dbReference type="NCBI Taxonomy" id="1048955"/>
    <lineage>
        <taxon>Eukaryota</taxon>
        <taxon>Fungi</taxon>
        <taxon>Dikarya</taxon>
        <taxon>Ascomycota</taxon>
        <taxon>Pezizomycotina</taxon>
        <taxon>Dothideomycetes</taxon>
        <taxon>Pleosporomycetidae</taxon>
        <taxon>Venturiales</taxon>
        <taxon>Cylindrosympodiaceae</taxon>
        <taxon>Tothia</taxon>
    </lineage>
</organism>
<evidence type="ECO:0000313" key="5">
    <source>
        <dbReference type="Proteomes" id="UP000800235"/>
    </source>
</evidence>
<name>A0A9P4P247_9PEZI</name>
<dbReference type="SUPFAM" id="SSF51445">
    <property type="entry name" value="(Trans)glycosidases"/>
    <property type="match status" value="1"/>
</dbReference>
<evidence type="ECO:0000256" key="1">
    <source>
        <dbReference type="ARBA" id="ARBA00001255"/>
    </source>
</evidence>
<dbReference type="InterPro" id="IPR004352">
    <property type="entry name" value="GH114_TIM-barrel"/>
</dbReference>
<comment type="caution">
    <text evidence="4">The sequence shown here is derived from an EMBL/GenBank/DDBJ whole genome shotgun (WGS) entry which is preliminary data.</text>
</comment>
<dbReference type="PANTHER" id="PTHR35273">
    <property type="entry name" value="ALPHA-1,4 POLYGALACTOSAMINIDASE, PUTATIVE (AFU_ORTHOLOGUE AFUA_3G07890)-RELATED"/>
    <property type="match status" value="1"/>
</dbReference>
<dbReference type="OrthoDB" id="2108802at2759"/>
<comment type="catalytic activity">
    <reaction evidence="1">
        <text>Hydrolysis of terminal, non-reducing alpha-D-galactose residues in alpha-D-galactosides, including galactose oligosaccharides, galactomannans and galactolipids.</text>
        <dbReference type="EC" id="3.2.1.22"/>
    </reaction>
</comment>
<dbReference type="Gene3D" id="3.20.20.70">
    <property type="entry name" value="Aldolase class I"/>
    <property type="match status" value="1"/>
</dbReference>
<dbReference type="InterPro" id="IPR017853">
    <property type="entry name" value="GH"/>
</dbReference>
<evidence type="ECO:0000256" key="2">
    <source>
        <dbReference type="ARBA" id="ARBA00012755"/>
    </source>
</evidence>
<gene>
    <name evidence="4" type="ORF">EJ08DRAFT_645632</name>
</gene>
<dbReference type="AlphaFoldDB" id="A0A9P4P247"/>
<dbReference type="PANTHER" id="PTHR35273:SF2">
    <property type="entry name" value="ALPHA-GALACTOSIDASE"/>
    <property type="match status" value="1"/>
</dbReference>
<dbReference type="GO" id="GO:0004557">
    <property type="term" value="F:alpha-galactosidase activity"/>
    <property type="evidence" value="ECO:0007669"/>
    <property type="project" value="UniProtKB-EC"/>
</dbReference>
<dbReference type="EC" id="3.2.1.22" evidence="2"/>
<proteinExistence type="predicted"/>
<feature type="domain" description="Glycoside-hydrolase family GH114 TIM-barrel" evidence="3">
    <location>
        <begin position="29"/>
        <end position="263"/>
    </location>
</feature>
<dbReference type="EMBL" id="MU007013">
    <property type="protein sequence ID" value="KAF2435269.1"/>
    <property type="molecule type" value="Genomic_DNA"/>
</dbReference>
<dbReference type="Pfam" id="PF03537">
    <property type="entry name" value="Glyco_hydro_114"/>
    <property type="match status" value="1"/>
</dbReference>
<sequence length="278" mass="30804">MNPQATFQTENAQVMSANDQIWRPAVKCTWQIVLSDPIKLNLTSPSITPDVQVFDIDLFENPKSTIDALHQLGKRAIAYFSAGSYEPDRPDSGEFKSSDMGKKMDGWPREKWIDLNSENVRRIMGKRIELAAQKGFDGIDPDNVDGYDNKNGLGLSKTDSINFVNFLAAKAHSLNLSIGLKNAGDIIPSVLPIVDFSINEQCVQYNECAPFTAFVKASKPVFHIEYPSELKSKVLKSIYAKDGQAQGATEFSTVLKNMDLDGWVKFCNKSTAITPTTL</sequence>